<evidence type="ECO:0000256" key="2">
    <source>
        <dbReference type="ARBA" id="ARBA00022801"/>
    </source>
</evidence>
<dbReference type="EMBL" id="LSRS01000006">
    <property type="protein sequence ID" value="KAF1084234.1"/>
    <property type="molecule type" value="Genomic_DNA"/>
</dbReference>
<dbReference type="Gene3D" id="3.10.129.10">
    <property type="entry name" value="Hotdog Thioesterase"/>
    <property type="match status" value="1"/>
</dbReference>
<dbReference type="Pfam" id="PF03061">
    <property type="entry name" value="4HBT"/>
    <property type="match status" value="1"/>
</dbReference>
<organism evidence="4 5">
    <name type="scientific">Sporotomaculum syntrophicum</name>
    <dbReference type="NCBI Taxonomy" id="182264"/>
    <lineage>
        <taxon>Bacteria</taxon>
        <taxon>Bacillati</taxon>
        <taxon>Bacillota</taxon>
        <taxon>Clostridia</taxon>
        <taxon>Eubacteriales</taxon>
        <taxon>Desulfallaceae</taxon>
        <taxon>Sporotomaculum</taxon>
    </lineage>
</organism>
<dbReference type="GO" id="GO:0005829">
    <property type="term" value="C:cytosol"/>
    <property type="evidence" value="ECO:0007669"/>
    <property type="project" value="TreeGrafter"/>
</dbReference>
<evidence type="ECO:0000259" key="3">
    <source>
        <dbReference type="Pfam" id="PF03061"/>
    </source>
</evidence>
<dbReference type="CDD" id="cd03443">
    <property type="entry name" value="PaaI_thioesterase"/>
    <property type="match status" value="1"/>
</dbReference>
<sequence>MNLLESLNIEYFRLDPVNGEFEAKMNLTSFHSQPFGMLHGGATIAFGETVAAMASNCMIEKDKIAVGQTVVAYHFKPKKIEGYLLAKGILMHQGKRSHVWRIEMYDENELLISCVTVTNTVVKK</sequence>
<dbReference type="PANTHER" id="PTHR43240:SF5">
    <property type="entry name" value="1,4-DIHYDROXY-2-NAPHTHOYL-COA THIOESTERASE 1"/>
    <property type="match status" value="1"/>
</dbReference>
<protein>
    <submittedName>
        <fullName evidence="4">Esterase YdiI</fullName>
        <ecNumber evidence="4">3.1.-.-</ecNumber>
    </submittedName>
</protein>
<reference evidence="4" key="1">
    <citation type="submission" date="2016-02" db="EMBL/GenBank/DDBJ databases">
        <title>Draft Genome Sequence of Sporotomaculum syntrophicum Strain FB, a Syntrophic Benzoate Degrader.</title>
        <authorList>
            <person name="Nobu M.K."/>
            <person name="Narihiro T."/>
            <person name="Qiu Y.-L."/>
            <person name="Ohashi A."/>
            <person name="Liu W.-T."/>
            <person name="Yuji S."/>
        </authorList>
    </citation>
    <scope>NUCLEOTIDE SEQUENCE</scope>
    <source>
        <strain evidence="4">FB</strain>
    </source>
</reference>
<evidence type="ECO:0000313" key="5">
    <source>
        <dbReference type="Proteomes" id="UP000798488"/>
    </source>
</evidence>
<feature type="domain" description="Thioesterase" evidence="3">
    <location>
        <begin position="35"/>
        <end position="111"/>
    </location>
</feature>
<dbReference type="SUPFAM" id="SSF54637">
    <property type="entry name" value="Thioesterase/thiol ester dehydrase-isomerase"/>
    <property type="match status" value="1"/>
</dbReference>
<dbReference type="RefSeq" id="WP_161822917.1">
    <property type="nucleotide sequence ID" value="NZ_LSRS01000006.1"/>
</dbReference>
<dbReference type="InterPro" id="IPR003736">
    <property type="entry name" value="PAAI_dom"/>
</dbReference>
<dbReference type="AlphaFoldDB" id="A0A9D2WMY0"/>
<comment type="caution">
    <text evidence="4">The sequence shown here is derived from an EMBL/GenBank/DDBJ whole genome shotgun (WGS) entry which is preliminary data.</text>
</comment>
<dbReference type="PANTHER" id="PTHR43240">
    <property type="entry name" value="1,4-DIHYDROXY-2-NAPHTHOYL-COA THIOESTERASE 1"/>
    <property type="match status" value="1"/>
</dbReference>
<dbReference type="Proteomes" id="UP000798488">
    <property type="component" value="Unassembled WGS sequence"/>
</dbReference>
<evidence type="ECO:0000256" key="1">
    <source>
        <dbReference type="ARBA" id="ARBA00008324"/>
    </source>
</evidence>
<dbReference type="OrthoDB" id="9798208at2"/>
<dbReference type="EC" id="3.1.-.-" evidence="4"/>
<evidence type="ECO:0000313" key="4">
    <source>
        <dbReference type="EMBL" id="KAF1084234.1"/>
    </source>
</evidence>
<comment type="similarity">
    <text evidence="1">Belongs to the thioesterase PaaI family.</text>
</comment>
<gene>
    <name evidence="4" type="primary">ydiI</name>
    <name evidence="4" type="ORF">SPSYN_02638</name>
</gene>
<proteinExistence type="inferred from homology"/>
<dbReference type="InterPro" id="IPR006683">
    <property type="entry name" value="Thioestr_dom"/>
</dbReference>
<keyword evidence="2 4" id="KW-0378">Hydrolase</keyword>
<dbReference type="InterPro" id="IPR029069">
    <property type="entry name" value="HotDog_dom_sf"/>
</dbReference>
<name>A0A9D2WMY0_9FIRM</name>
<keyword evidence="5" id="KW-1185">Reference proteome</keyword>
<dbReference type="GO" id="GO:0061522">
    <property type="term" value="F:1,4-dihydroxy-2-naphthoyl-CoA thioesterase activity"/>
    <property type="evidence" value="ECO:0007669"/>
    <property type="project" value="TreeGrafter"/>
</dbReference>
<accession>A0A9D2WMY0</accession>
<dbReference type="NCBIfam" id="TIGR00369">
    <property type="entry name" value="unchar_dom_1"/>
    <property type="match status" value="1"/>
</dbReference>